<evidence type="ECO:0000256" key="1">
    <source>
        <dbReference type="ARBA" id="ARBA00000971"/>
    </source>
</evidence>
<dbReference type="InterPro" id="IPR001179">
    <property type="entry name" value="PPIase_FKBP_dom"/>
</dbReference>
<dbReference type="OrthoDB" id="1902587at2759"/>
<evidence type="ECO:0000256" key="4">
    <source>
        <dbReference type="ARBA" id="ARBA00038106"/>
    </source>
</evidence>
<keyword evidence="8" id="KW-1185">Reference proteome</keyword>
<dbReference type="Pfam" id="PF00254">
    <property type="entry name" value="FKBP_C"/>
    <property type="match status" value="1"/>
</dbReference>
<dbReference type="FunFam" id="3.10.50.40:FF:000025">
    <property type="entry name" value="Peptidylprolyl isomerase"/>
    <property type="match status" value="1"/>
</dbReference>
<keyword evidence="2 5" id="KW-0697">Rotamase</keyword>
<gene>
    <name evidence="7" type="primary">FPR1</name>
    <name evidence="7" type="ORF">ATY40_BA7502271</name>
</gene>
<dbReference type="GO" id="GO:0003755">
    <property type="term" value="F:peptidyl-prolyl cis-trans isomerase activity"/>
    <property type="evidence" value="ECO:0007669"/>
    <property type="project" value="UniProtKB-KW"/>
</dbReference>
<dbReference type="Gene3D" id="3.10.50.40">
    <property type="match status" value="1"/>
</dbReference>
<dbReference type="EMBL" id="CP014585">
    <property type="protein sequence ID" value="ANZ75367.1"/>
    <property type="molecule type" value="Genomic_DNA"/>
</dbReference>
<dbReference type="InterPro" id="IPR046357">
    <property type="entry name" value="PPIase_dom_sf"/>
</dbReference>
<dbReference type="AlphaFoldDB" id="A0A1B2JBE8"/>
<feature type="domain" description="PPIase FKBP-type" evidence="6">
    <location>
        <begin position="49"/>
        <end position="137"/>
    </location>
</feature>
<protein>
    <recommendedName>
        <fullName evidence="5">peptidylprolyl isomerase</fullName>
        <ecNumber evidence="5">5.2.1.8</ecNumber>
    </recommendedName>
</protein>
<evidence type="ECO:0000256" key="3">
    <source>
        <dbReference type="ARBA" id="ARBA00023235"/>
    </source>
</evidence>
<dbReference type="InterPro" id="IPR050689">
    <property type="entry name" value="FKBP-type_PPIase"/>
</dbReference>
<reference evidence="7 8" key="1">
    <citation type="submission" date="2016-02" db="EMBL/GenBank/DDBJ databases">
        <title>Comparative genomic and transcriptomic foundation for Pichia pastoris.</title>
        <authorList>
            <person name="Love K.R."/>
            <person name="Shah K.A."/>
            <person name="Whittaker C.A."/>
            <person name="Wu J."/>
            <person name="Bartlett M.C."/>
            <person name="Ma D."/>
            <person name="Leeson R.L."/>
            <person name="Priest M."/>
            <person name="Young S.K."/>
            <person name="Love J.C."/>
        </authorList>
    </citation>
    <scope>NUCLEOTIDE SEQUENCE [LARGE SCALE GENOMIC DNA]</scope>
    <source>
        <strain evidence="7 8">ATCC 28485</strain>
    </source>
</reference>
<evidence type="ECO:0000256" key="5">
    <source>
        <dbReference type="PROSITE-ProRule" id="PRU00277"/>
    </source>
</evidence>
<evidence type="ECO:0000259" key="6">
    <source>
        <dbReference type="PROSITE" id="PS50059"/>
    </source>
</evidence>
<evidence type="ECO:0000313" key="8">
    <source>
        <dbReference type="Proteomes" id="UP000094565"/>
    </source>
</evidence>
<dbReference type="GO" id="GO:0005737">
    <property type="term" value="C:cytoplasm"/>
    <property type="evidence" value="ECO:0007669"/>
    <property type="project" value="TreeGrafter"/>
</dbReference>
<sequence>MLTSSLFRRTLTRTCRRTFISSAFSMSQNQEVKIERISPGDGKSFPTTGDLVTIHYVGTLENGKKFDSSRDRNQPFQTYIGVGQVIQGWDQAIPKLSIGEIARLTIPGPLAYGSRGFPNIIPPNATLIFEVELLGIN</sequence>
<comment type="similarity">
    <text evidence="4">Belongs to the FKBP-type PPIase family. FKBP1 subfamily.</text>
</comment>
<accession>A0A1B2JBE8</accession>
<keyword evidence="3 5" id="KW-0413">Isomerase</keyword>
<dbReference type="SUPFAM" id="SSF54534">
    <property type="entry name" value="FKBP-like"/>
    <property type="match status" value="1"/>
</dbReference>
<evidence type="ECO:0000256" key="2">
    <source>
        <dbReference type="ARBA" id="ARBA00023110"/>
    </source>
</evidence>
<dbReference type="PROSITE" id="PS50059">
    <property type="entry name" value="FKBP_PPIASE"/>
    <property type="match status" value="1"/>
</dbReference>
<dbReference type="PANTHER" id="PTHR10516">
    <property type="entry name" value="PEPTIDYL-PROLYL CIS-TRANS ISOMERASE"/>
    <property type="match status" value="1"/>
</dbReference>
<organism evidence="7 8">
    <name type="scientific">Komagataella pastoris</name>
    <name type="common">Yeast</name>
    <name type="synonym">Pichia pastoris</name>
    <dbReference type="NCBI Taxonomy" id="4922"/>
    <lineage>
        <taxon>Eukaryota</taxon>
        <taxon>Fungi</taxon>
        <taxon>Dikarya</taxon>
        <taxon>Ascomycota</taxon>
        <taxon>Saccharomycotina</taxon>
        <taxon>Pichiomycetes</taxon>
        <taxon>Pichiales</taxon>
        <taxon>Pichiaceae</taxon>
        <taxon>Komagataella</taxon>
    </lineage>
</organism>
<name>A0A1B2JBE8_PICPA</name>
<dbReference type="EC" id="5.2.1.8" evidence="5"/>
<dbReference type="PANTHER" id="PTHR10516:SF443">
    <property type="entry name" value="FK506-BINDING PROTEIN 59-RELATED"/>
    <property type="match status" value="1"/>
</dbReference>
<proteinExistence type="inferred from homology"/>
<comment type="catalytic activity">
    <reaction evidence="1 5">
        <text>[protein]-peptidylproline (omega=180) = [protein]-peptidylproline (omega=0)</text>
        <dbReference type="Rhea" id="RHEA:16237"/>
        <dbReference type="Rhea" id="RHEA-COMP:10747"/>
        <dbReference type="Rhea" id="RHEA-COMP:10748"/>
        <dbReference type="ChEBI" id="CHEBI:83833"/>
        <dbReference type="ChEBI" id="CHEBI:83834"/>
        <dbReference type="EC" id="5.2.1.8"/>
    </reaction>
</comment>
<dbReference type="Proteomes" id="UP000094565">
    <property type="component" value="Chromosome 2"/>
</dbReference>
<evidence type="ECO:0000313" key="7">
    <source>
        <dbReference type="EMBL" id="ANZ75367.1"/>
    </source>
</evidence>